<evidence type="ECO:0000313" key="3">
    <source>
        <dbReference type="Proteomes" id="UP000095606"/>
    </source>
</evidence>
<dbReference type="AlphaFoldDB" id="A0A174V1M0"/>
<reference evidence="2" key="2">
    <citation type="submission" date="2019-11" db="EMBL/GenBank/DDBJ databases">
        <authorList>
            <person name="Feng L."/>
        </authorList>
    </citation>
    <scope>NUCLEOTIDE SEQUENCE</scope>
    <source>
        <strain evidence="2">BfaecisLFYP10</strain>
    </source>
</reference>
<reference evidence="1 3" key="1">
    <citation type="submission" date="2015-09" db="EMBL/GenBank/DDBJ databases">
        <authorList>
            <consortium name="Pathogen Informatics"/>
        </authorList>
    </citation>
    <scope>NUCLEOTIDE SEQUENCE [LARGE SCALE GENOMIC DNA]</scope>
    <source>
        <strain evidence="1 3">2789STDY5834846</strain>
    </source>
</reference>
<gene>
    <name evidence="2" type="ORF">BFLFYP10_00269</name>
    <name evidence="1" type="ORF">ERS852461_04842</name>
</gene>
<evidence type="ECO:0000313" key="2">
    <source>
        <dbReference type="EMBL" id="VYS95040.1"/>
    </source>
</evidence>
<dbReference type="EMBL" id="CZAE01000037">
    <property type="protein sequence ID" value="CUQ28663.1"/>
    <property type="molecule type" value="Genomic_DNA"/>
</dbReference>
<organism evidence="1 3">
    <name type="scientific">Bacteroides faecis</name>
    <dbReference type="NCBI Taxonomy" id="674529"/>
    <lineage>
        <taxon>Bacteria</taxon>
        <taxon>Pseudomonadati</taxon>
        <taxon>Bacteroidota</taxon>
        <taxon>Bacteroidia</taxon>
        <taxon>Bacteroidales</taxon>
        <taxon>Bacteroidaceae</taxon>
        <taxon>Bacteroides</taxon>
    </lineage>
</organism>
<evidence type="ECO:0000313" key="1">
    <source>
        <dbReference type="EMBL" id="CUQ28663.1"/>
    </source>
</evidence>
<dbReference type="EMBL" id="CACRSZ010000029">
    <property type="protein sequence ID" value="VYS95040.1"/>
    <property type="molecule type" value="Genomic_DNA"/>
</dbReference>
<accession>A0A6N2STA7</accession>
<accession>A0A174V1M0</accession>
<protein>
    <submittedName>
        <fullName evidence="1">Uncharacterized protein</fullName>
    </submittedName>
</protein>
<dbReference type="Proteomes" id="UP000095606">
    <property type="component" value="Unassembled WGS sequence"/>
</dbReference>
<sequence>MRDNLHKDLNDYKITFKGFSLEDIVVFLSKH</sequence>
<name>A0A174V1M0_9BACE</name>
<proteinExistence type="predicted"/>